<organism evidence="4 5">
    <name type="scientific">Chlamydomonas eustigma</name>
    <dbReference type="NCBI Taxonomy" id="1157962"/>
    <lineage>
        <taxon>Eukaryota</taxon>
        <taxon>Viridiplantae</taxon>
        <taxon>Chlorophyta</taxon>
        <taxon>core chlorophytes</taxon>
        <taxon>Chlorophyceae</taxon>
        <taxon>CS clade</taxon>
        <taxon>Chlamydomonadales</taxon>
        <taxon>Chlamydomonadaceae</taxon>
        <taxon>Chlamydomonas</taxon>
    </lineage>
</organism>
<feature type="domain" description="CBS" evidence="3">
    <location>
        <begin position="179"/>
        <end position="236"/>
    </location>
</feature>
<dbReference type="PANTHER" id="PTHR48108:SF6">
    <property type="entry name" value="CBS DOMAIN-CONTAINING PROTEIN CBSX1, CHLOROPLASTIC"/>
    <property type="match status" value="1"/>
</dbReference>
<evidence type="ECO:0000313" key="5">
    <source>
        <dbReference type="Proteomes" id="UP000232323"/>
    </source>
</evidence>
<dbReference type="InterPro" id="IPR046342">
    <property type="entry name" value="CBS_dom_sf"/>
</dbReference>
<protein>
    <recommendedName>
        <fullName evidence="3">CBS domain-containing protein</fullName>
    </recommendedName>
</protein>
<evidence type="ECO:0000256" key="2">
    <source>
        <dbReference type="PROSITE-ProRule" id="PRU00703"/>
    </source>
</evidence>
<dbReference type="EMBL" id="BEGY01000038">
    <property type="protein sequence ID" value="GAX78995.1"/>
    <property type="molecule type" value="Genomic_DNA"/>
</dbReference>
<dbReference type="Gene3D" id="3.10.580.10">
    <property type="entry name" value="CBS-domain"/>
    <property type="match status" value="2"/>
</dbReference>
<feature type="domain" description="CBS" evidence="3">
    <location>
        <begin position="49"/>
        <end position="111"/>
    </location>
</feature>
<dbReference type="SMART" id="SM00116">
    <property type="entry name" value="CBS"/>
    <property type="match status" value="2"/>
</dbReference>
<proteinExistence type="predicted"/>
<comment type="caution">
    <text evidence="4">The sequence shown here is derived from an EMBL/GenBank/DDBJ whole genome shotgun (WGS) entry which is preliminary data.</text>
</comment>
<keyword evidence="2" id="KW-0129">CBS domain</keyword>
<dbReference type="AlphaFoldDB" id="A0A250X7F8"/>
<dbReference type="PROSITE" id="PS51371">
    <property type="entry name" value="CBS"/>
    <property type="match status" value="2"/>
</dbReference>
<dbReference type="STRING" id="1157962.A0A250X7F8"/>
<dbReference type="PANTHER" id="PTHR48108">
    <property type="entry name" value="CBS DOMAIN-CONTAINING PROTEIN CBSX2, CHLOROPLASTIC"/>
    <property type="match status" value="1"/>
</dbReference>
<dbReference type="Proteomes" id="UP000232323">
    <property type="component" value="Unassembled WGS sequence"/>
</dbReference>
<evidence type="ECO:0000259" key="3">
    <source>
        <dbReference type="PROSITE" id="PS51371"/>
    </source>
</evidence>
<keyword evidence="5" id="KW-1185">Reference proteome</keyword>
<dbReference type="SUPFAM" id="SSF54631">
    <property type="entry name" value="CBS-domain pair"/>
    <property type="match status" value="1"/>
</dbReference>
<dbReference type="OrthoDB" id="418595at2759"/>
<name>A0A250X7F8_9CHLO</name>
<keyword evidence="1" id="KW-0677">Repeat</keyword>
<dbReference type="Pfam" id="PF00571">
    <property type="entry name" value="CBS"/>
    <property type="match status" value="2"/>
</dbReference>
<gene>
    <name evidence="4" type="ORF">CEUSTIGMA_g6435.t1</name>
</gene>
<evidence type="ECO:0000256" key="1">
    <source>
        <dbReference type="ARBA" id="ARBA00022737"/>
    </source>
</evidence>
<evidence type="ECO:0000313" key="4">
    <source>
        <dbReference type="EMBL" id="GAX78995.1"/>
    </source>
</evidence>
<dbReference type="InterPro" id="IPR051462">
    <property type="entry name" value="CBS_domain-containing"/>
</dbReference>
<reference evidence="4 5" key="1">
    <citation type="submission" date="2017-08" db="EMBL/GenBank/DDBJ databases">
        <title>Acidophilic green algal genome provides insights into adaptation to an acidic environment.</title>
        <authorList>
            <person name="Hirooka S."/>
            <person name="Hirose Y."/>
            <person name="Kanesaki Y."/>
            <person name="Higuchi S."/>
            <person name="Fujiwara T."/>
            <person name="Onuma R."/>
            <person name="Era A."/>
            <person name="Ohbayashi R."/>
            <person name="Uzuka A."/>
            <person name="Nozaki H."/>
            <person name="Yoshikawa H."/>
            <person name="Miyagishima S.Y."/>
        </authorList>
    </citation>
    <scope>NUCLEOTIDE SEQUENCE [LARGE SCALE GENOMIC DNA]</scope>
    <source>
        <strain evidence="4 5">NIES-2499</strain>
    </source>
</reference>
<dbReference type="InterPro" id="IPR000644">
    <property type="entry name" value="CBS_dom"/>
</dbReference>
<sequence length="236" mass="26112">MNQIASQKSCLKICSHIASGVLRLPSLVASRTSTLRQYRLPATRVGDVMTTSQMQSIVTCKPDILVDDALKLIVNTKVTGLPVVDDLGKVVGVVTEFDLMSMDIFGGLRGSGESRDHLNSEQAAEAHWQVRWCRGYLLSYLYSPGNKFVFVPDVLNQQPYQEVKKVLSVGTGVRVSEVMTSSPITVTPHTDLNEATRILLQNKVRRLPVLDSEGRLLGSLSRRDILKAAFEDEQQK</sequence>
<accession>A0A250X7F8</accession>